<dbReference type="GO" id="GO:0008137">
    <property type="term" value="F:NADH dehydrogenase (ubiquinone) activity"/>
    <property type="evidence" value="ECO:0007669"/>
    <property type="project" value="InterPro"/>
</dbReference>
<evidence type="ECO:0000256" key="3">
    <source>
        <dbReference type="ARBA" id="ARBA00022475"/>
    </source>
</evidence>
<dbReference type="GO" id="GO:0042773">
    <property type="term" value="P:ATP synthesis coupled electron transport"/>
    <property type="evidence" value="ECO:0007669"/>
    <property type="project" value="InterPro"/>
</dbReference>
<dbReference type="InterPro" id="IPR001750">
    <property type="entry name" value="ND/Mrp_TM"/>
</dbReference>
<protein>
    <recommendedName>
        <fullName evidence="9">NADH:quinone oxidoreductase/Mrp antiporter transmembrane domain-containing protein</fullName>
    </recommendedName>
</protein>
<feature type="transmembrane region" description="Helical" evidence="8">
    <location>
        <begin position="400"/>
        <end position="418"/>
    </location>
</feature>
<keyword evidence="5 8" id="KW-1133">Transmembrane helix</keyword>
<feature type="transmembrane region" description="Helical" evidence="8">
    <location>
        <begin position="481"/>
        <end position="502"/>
    </location>
</feature>
<feature type="transmembrane region" description="Helical" evidence="8">
    <location>
        <begin position="366"/>
        <end position="388"/>
    </location>
</feature>
<gene>
    <name evidence="10" type="ORF">E3J32_00975</name>
</gene>
<feature type="transmembrane region" description="Helical" evidence="8">
    <location>
        <begin position="6"/>
        <end position="26"/>
    </location>
</feature>
<dbReference type="PANTHER" id="PTHR42703:SF1">
    <property type="entry name" value="NA(+)_H(+) ANTIPORTER SUBUNIT D1"/>
    <property type="match status" value="1"/>
</dbReference>
<evidence type="ECO:0000256" key="1">
    <source>
        <dbReference type="ARBA" id="ARBA00004651"/>
    </source>
</evidence>
<dbReference type="PRINTS" id="PR01437">
    <property type="entry name" value="NUOXDRDTASE4"/>
</dbReference>
<feature type="transmembrane region" description="Helical" evidence="8">
    <location>
        <begin position="161"/>
        <end position="186"/>
    </location>
</feature>
<feature type="transmembrane region" description="Helical" evidence="8">
    <location>
        <begin position="131"/>
        <end position="149"/>
    </location>
</feature>
<dbReference type="InterPro" id="IPR050586">
    <property type="entry name" value="CPA3_Na-H_Antiporter_D"/>
</dbReference>
<organism evidence="10 11">
    <name type="scientific">Aerophobetes bacterium</name>
    <dbReference type="NCBI Taxonomy" id="2030807"/>
    <lineage>
        <taxon>Bacteria</taxon>
        <taxon>Candidatus Aerophobota</taxon>
    </lineage>
</organism>
<evidence type="ECO:0000256" key="2">
    <source>
        <dbReference type="ARBA" id="ARBA00005346"/>
    </source>
</evidence>
<comment type="caution">
    <text evidence="10">The sequence shown here is derived from an EMBL/GenBank/DDBJ whole genome shotgun (WGS) entry which is preliminary data.</text>
</comment>
<dbReference type="AlphaFoldDB" id="A0A523Y3H0"/>
<feature type="transmembrane region" description="Helical" evidence="8">
    <location>
        <begin position="241"/>
        <end position="261"/>
    </location>
</feature>
<sequence>MNNILILLIVLPLLSSFLVLLVSFISRSFPGKIFSLGGIALSLGLLCLIAPAIFSGGTFSYSVGGWKGPLGITLYMDGLAWLTSLIGTIIALLALIYSSGEKDYHPRFYFFFLLLLVGMQGVILTDDIFNMFVFFEILSISTYALVAYFQTGRAIRASFDYLLLSSLGAAFFLLGIGLIYQAGGVLSLEGIREVTIHLQKNSPSMFNLAVVCLVIGIGIKAAFIPLHTWLPNAHAYAPTPVSALLSAVMIKVSFLATWRIIDIFQALTFQYLFIWIGAFTAFLAVIWALAQTDIKKILAYHSISQMGFIVASFGVASSLSLTASFFHIINHSLFKSLLFLSAGLVIYTTGIRDVSKLSGLGRKMPLGFFACLVGSLSISGIPPFNGFASKNLISLSLKNYPVAAFLILLASVGTVASFSKIMRIFVGSSAGDRIKKVPLSMTLPLLILCAFCLVLGIFPSWGAGGISRLIVPGSFSLPGVYTFWQVAASILILAVGVLFYLFTLTSYGKRVFGYIRQMRLGLNNSLLLLIICLIFFVIFIQLF</sequence>
<feature type="transmembrane region" description="Helical" evidence="8">
    <location>
        <begin position="108"/>
        <end position="125"/>
    </location>
</feature>
<name>A0A523Y3H0_UNCAE</name>
<feature type="transmembrane region" description="Helical" evidence="8">
    <location>
        <begin position="336"/>
        <end position="354"/>
    </location>
</feature>
<keyword evidence="4 7" id="KW-0812">Transmembrane</keyword>
<feature type="transmembrane region" description="Helical" evidence="8">
    <location>
        <begin position="439"/>
        <end position="461"/>
    </location>
</feature>
<reference evidence="10 11" key="1">
    <citation type="submission" date="2019-03" db="EMBL/GenBank/DDBJ databases">
        <title>Metabolic potential of uncultured bacteria and archaea associated with petroleum seepage in deep-sea sediments.</title>
        <authorList>
            <person name="Dong X."/>
            <person name="Hubert C."/>
        </authorList>
    </citation>
    <scope>NUCLEOTIDE SEQUENCE [LARGE SCALE GENOMIC DNA]</scope>
    <source>
        <strain evidence="10">E29_bin25</strain>
    </source>
</reference>
<evidence type="ECO:0000256" key="5">
    <source>
        <dbReference type="ARBA" id="ARBA00022989"/>
    </source>
</evidence>
<feature type="domain" description="NADH:quinone oxidoreductase/Mrp antiporter transmembrane" evidence="9">
    <location>
        <begin position="126"/>
        <end position="407"/>
    </location>
</feature>
<comment type="similarity">
    <text evidence="2">Belongs to the CPA3 antiporters (TC 2.A.63) subunit D family.</text>
</comment>
<proteinExistence type="inferred from homology"/>
<feature type="transmembrane region" description="Helical" evidence="8">
    <location>
        <begin position="74"/>
        <end position="96"/>
    </location>
</feature>
<keyword evidence="3" id="KW-1003">Cell membrane</keyword>
<dbReference type="GO" id="GO:0005886">
    <property type="term" value="C:plasma membrane"/>
    <property type="evidence" value="ECO:0007669"/>
    <property type="project" value="UniProtKB-SubCell"/>
</dbReference>
<evidence type="ECO:0000313" key="11">
    <source>
        <dbReference type="Proteomes" id="UP000315669"/>
    </source>
</evidence>
<evidence type="ECO:0000256" key="8">
    <source>
        <dbReference type="SAM" id="Phobius"/>
    </source>
</evidence>
<keyword evidence="6 8" id="KW-0472">Membrane</keyword>
<evidence type="ECO:0000259" key="9">
    <source>
        <dbReference type="Pfam" id="PF00361"/>
    </source>
</evidence>
<feature type="transmembrane region" description="Helical" evidence="8">
    <location>
        <begin position="206"/>
        <end position="229"/>
    </location>
</feature>
<comment type="subcellular location">
    <subcellularLocation>
        <location evidence="1">Cell membrane</location>
        <topology evidence="1">Multi-pass membrane protein</topology>
    </subcellularLocation>
    <subcellularLocation>
        <location evidence="7">Membrane</location>
        <topology evidence="7">Multi-pass membrane protein</topology>
    </subcellularLocation>
</comment>
<evidence type="ECO:0000256" key="4">
    <source>
        <dbReference type="ARBA" id="ARBA00022692"/>
    </source>
</evidence>
<dbReference type="EMBL" id="SOII01000066">
    <property type="protein sequence ID" value="TET86084.1"/>
    <property type="molecule type" value="Genomic_DNA"/>
</dbReference>
<evidence type="ECO:0000313" key="10">
    <source>
        <dbReference type="EMBL" id="TET86084.1"/>
    </source>
</evidence>
<feature type="transmembrane region" description="Helical" evidence="8">
    <location>
        <begin position="33"/>
        <end position="54"/>
    </location>
</feature>
<dbReference type="Pfam" id="PF00361">
    <property type="entry name" value="Proton_antipo_M"/>
    <property type="match status" value="1"/>
</dbReference>
<evidence type="ECO:0000256" key="7">
    <source>
        <dbReference type="RuleBase" id="RU000320"/>
    </source>
</evidence>
<dbReference type="Proteomes" id="UP000315669">
    <property type="component" value="Unassembled WGS sequence"/>
</dbReference>
<feature type="transmembrane region" description="Helical" evidence="8">
    <location>
        <begin position="267"/>
        <end position="289"/>
    </location>
</feature>
<dbReference type="PANTHER" id="PTHR42703">
    <property type="entry name" value="NADH DEHYDROGENASE"/>
    <property type="match status" value="1"/>
</dbReference>
<feature type="transmembrane region" description="Helical" evidence="8">
    <location>
        <begin position="522"/>
        <end position="542"/>
    </location>
</feature>
<dbReference type="InterPro" id="IPR003918">
    <property type="entry name" value="NADH_UbQ_OxRdtase"/>
</dbReference>
<accession>A0A523Y3H0</accession>
<evidence type="ECO:0000256" key="6">
    <source>
        <dbReference type="ARBA" id="ARBA00023136"/>
    </source>
</evidence>